<feature type="disulfide bond" evidence="4">
    <location>
        <begin position="51"/>
        <end position="127"/>
    </location>
</feature>
<feature type="binding site" evidence="3">
    <location>
        <position position="211"/>
    </location>
    <ligand>
        <name>Zn(2+)</name>
        <dbReference type="ChEBI" id="CHEBI:29105"/>
        <label>1</label>
    </ligand>
</feature>
<evidence type="ECO:0000256" key="2">
    <source>
        <dbReference type="ARBA" id="ARBA00023180"/>
    </source>
</evidence>
<dbReference type="AlphaFoldDB" id="I1CKY8"/>
<keyword evidence="1" id="KW-0378">Hydrolase</keyword>
<dbReference type="PANTHER" id="PTHR10340">
    <property type="entry name" value="SPHINGOMYELIN PHOSPHODIESTERASE"/>
    <property type="match status" value="1"/>
</dbReference>
<organism evidence="7 8">
    <name type="scientific">Rhizopus delemar (strain RA 99-880 / ATCC MYA-4621 / FGSC 9543 / NRRL 43880)</name>
    <name type="common">Mucormycosis agent</name>
    <name type="synonym">Rhizopus arrhizus var. delemar</name>
    <dbReference type="NCBI Taxonomy" id="246409"/>
    <lineage>
        <taxon>Eukaryota</taxon>
        <taxon>Fungi</taxon>
        <taxon>Fungi incertae sedis</taxon>
        <taxon>Mucoromycota</taxon>
        <taxon>Mucoromycotina</taxon>
        <taxon>Mucoromycetes</taxon>
        <taxon>Mucorales</taxon>
        <taxon>Mucorineae</taxon>
        <taxon>Rhizopodaceae</taxon>
        <taxon>Rhizopus</taxon>
    </lineage>
</organism>
<keyword evidence="4" id="KW-1015">Disulfide bond</keyword>
<feature type="binding site" evidence="3">
    <location>
        <position position="257"/>
    </location>
    <ligand>
        <name>Zn(2+)</name>
        <dbReference type="ChEBI" id="CHEBI:29105"/>
        <label>2</label>
    </ligand>
</feature>
<dbReference type="GO" id="GO:0006685">
    <property type="term" value="P:sphingomyelin catabolic process"/>
    <property type="evidence" value="ECO:0007669"/>
    <property type="project" value="InterPro"/>
</dbReference>
<gene>
    <name evidence="7" type="ORF">RO3G_13829</name>
</gene>
<dbReference type="EMBL" id="CH476743">
    <property type="protein sequence ID" value="EIE89118.1"/>
    <property type="molecule type" value="Genomic_DNA"/>
</dbReference>
<evidence type="ECO:0000313" key="7">
    <source>
        <dbReference type="EMBL" id="EIE89118.1"/>
    </source>
</evidence>
<dbReference type="GO" id="GO:0016020">
    <property type="term" value="C:membrane"/>
    <property type="evidence" value="ECO:0007669"/>
    <property type="project" value="GOC"/>
</dbReference>
<feature type="binding site" evidence="3">
    <location>
        <position position="408"/>
    </location>
    <ligand>
        <name>Zn(2+)</name>
        <dbReference type="ChEBI" id="CHEBI:29105"/>
        <label>1</label>
    </ligand>
</feature>
<dbReference type="VEuPathDB" id="FungiDB:RO3G_13829"/>
<feature type="chain" id="PRO_5003638794" description="Calcineurin-like phosphoesterase domain-containing protein" evidence="5">
    <location>
        <begin position="20"/>
        <end position="484"/>
    </location>
</feature>
<dbReference type="CDD" id="cd00842">
    <property type="entry name" value="MPP_ASMase"/>
    <property type="match status" value="1"/>
</dbReference>
<evidence type="ECO:0000259" key="6">
    <source>
        <dbReference type="Pfam" id="PF00149"/>
    </source>
</evidence>
<feature type="disulfide bond" evidence="4">
    <location>
        <begin position="330"/>
        <end position="380"/>
    </location>
</feature>
<dbReference type="OMA" id="DCDLPFR"/>
<feature type="signal peptide" evidence="5">
    <location>
        <begin position="1"/>
        <end position="19"/>
    </location>
</feature>
<feature type="binding site" evidence="3">
    <location>
        <position position="167"/>
    </location>
    <ligand>
        <name>Zn(2+)</name>
        <dbReference type="ChEBI" id="CHEBI:29105"/>
        <label>1</label>
    </ligand>
</feature>
<dbReference type="InterPro" id="IPR004843">
    <property type="entry name" value="Calcineurin-like_PHP"/>
</dbReference>
<feature type="disulfide bond" evidence="4">
    <location>
        <begin position="80"/>
        <end position="91"/>
    </location>
</feature>
<dbReference type="Pfam" id="PF00149">
    <property type="entry name" value="Metallophos"/>
    <property type="match status" value="1"/>
</dbReference>
<protein>
    <recommendedName>
        <fullName evidence="6">Calcineurin-like phosphoesterase domain-containing protein</fullName>
    </recommendedName>
</protein>
<reference evidence="7 8" key="1">
    <citation type="journal article" date="2009" name="PLoS Genet.">
        <title>Genomic analysis of the basal lineage fungus Rhizopus oryzae reveals a whole-genome duplication.</title>
        <authorList>
            <person name="Ma L.-J."/>
            <person name="Ibrahim A.S."/>
            <person name="Skory C."/>
            <person name="Grabherr M.G."/>
            <person name="Burger G."/>
            <person name="Butler M."/>
            <person name="Elias M."/>
            <person name="Idnurm A."/>
            <person name="Lang B.F."/>
            <person name="Sone T."/>
            <person name="Abe A."/>
            <person name="Calvo S.E."/>
            <person name="Corrochano L.M."/>
            <person name="Engels R."/>
            <person name="Fu J."/>
            <person name="Hansberg W."/>
            <person name="Kim J.-M."/>
            <person name="Kodira C.D."/>
            <person name="Koehrsen M.J."/>
            <person name="Liu B."/>
            <person name="Miranda-Saavedra D."/>
            <person name="O'Leary S."/>
            <person name="Ortiz-Castellanos L."/>
            <person name="Poulter R."/>
            <person name="Rodriguez-Romero J."/>
            <person name="Ruiz-Herrera J."/>
            <person name="Shen Y.-Q."/>
            <person name="Zeng Q."/>
            <person name="Galagan J."/>
            <person name="Birren B.W."/>
            <person name="Cuomo C.A."/>
            <person name="Wickes B.L."/>
        </authorList>
    </citation>
    <scope>NUCLEOTIDE SEQUENCE [LARGE SCALE GENOMIC DNA]</scope>
    <source>
        <strain evidence="8">RA 99-880 / ATCC MYA-4621 / FGSC 9543 / NRRL 43880</strain>
    </source>
</reference>
<sequence length="484" mass="55074">MKALKVICLFLFNTVFIQGQKINLSPFETRQQDVKALAAILVESDNFLSSCNRCIATLQLLQRIAYLPETFFVSTATAMCKQINQMDVEVCEGVISEQGPIVHKVISTMDIPGRDGQLLCGAVVGSCPYPEVDEWNVPFPKPKPSENRSQEQIKSEGKTFTVLQLSDWHIDFDYQVAREYNCDSSLGLIESLLRHIPKVEPNIQFSIFTGDIPPHDVWSTLPFGKTQFIQDQSYELFHSQFDSPSLINSNVFPTIGNHESAPANIFPLEHSSIPSRKTYLDLKWLYKSLATNWQRWLGADINSFTQSNTGSYVTRPMPGLKLISLNTNFCYILNWWLFQQPTQKDPNGILTWLVNALQDAEDRNERVWIIGHIPPGDSTCFHDYSNYYSQIIDRYSHIISAQFFGHTHKDEISIFYRNKQEKTAENAISVGYVGPSVTPLMDLNPGFRVYKVDTKTFEIVDSITYIADLDKAHDKGSEPVKQML</sequence>
<feature type="binding site" evidence="3">
    <location>
        <position position="406"/>
    </location>
    <ligand>
        <name>Zn(2+)</name>
        <dbReference type="ChEBI" id="CHEBI:29105"/>
        <label>2</label>
    </ligand>
</feature>
<dbReference type="PIRSF" id="PIRSF000948">
    <property type="entry name" value="Sphingomy_PDE"/>
    <property type="match status" value="1"/>
</dbReference>
<dbReference type="OrthoDB" id="282973at2759"/>
<dbReference type="InterPro" id="IPR041805">
    <property type="entry name" value="ASMase/PPN1_MPP"/>
</dbReference>
<keyword evidence="8" id="KW-1185">Reference proteome</keyword>
<evidence type="ECO:0000313" key="8">
    <source>
        <dbReference type="Proteomes" id="UP000009138"/>
    </source>
</evidence>
<keyword evidence="5" id="KW-0732">Signal</keyword>
<dbReference type="eggNOG" id="KOG3770">
    <property type="taxonomic scope" value="Eukaryota"/>
</dbReference>
<dbReference type="InterPro" id="IPR029052">
    <property type="entry name" value="Metallo-depent_PP-like"/>
</dbReference>
<dbReference type="GO" id="GO:0005615">
    <property type="term" value="C:extracellular space"/>
    <property type="evidence" value="ECO:0007669"/>
    <property type="project" value="TreeGrafter"/>
</dbReference>
<dbReference type="PANTHER" id="PTHR10340:SF34">
    <property type="entry name" value="SPHINGOMYELIN PHOSPHODIESTERASE"/>
    <property type="match status" value="1"/>
</dbReference>
<keyword evidence="3" id="KW-0862">Zinc</keyword>
<evidence type="ECO:0000256" key="5">
    <source>
        <dbReference type="SAM" id="SignalP"/>
    </source>
</evidence>
<dbReference type="Gene3D" id="3.60.21.10">
    <property type="match status" value="1"/>
</dbReference>
<feature type="binding site" evidence="3">
    <location>
        <position position="372"/>
    </location>
    <ligand>
        <name>Zn(2+)</name>
        <dbReference type="ChEBI" id="CHEBI:29105"/>
        <label>2</label>
    </ligand>
</feature>
<dbReference type="InParanoid" id="I1CKY8"/>
<accession>I1CKY8</accession>
<dbReference type="Proteomes" id="UP000009138">
    <property type="component" value="Unassembled WGS sequence"/>
</dbReference>
<dbReference type="SUPFAM" id="SSF56300">
    <property type="entry name" value="Metallo-dependent phosphatases"/>
    <property type="match status" value="1"/>
</dbReference>
<dbReference type="GO" id="GO:0046872">
    <property type="term" value="F:metal ion binding"/>
    <property type="evidence" value="ECO:0007669"/>
    <property type="project" value="UniProtKB-KW"/>
</dbReference>
<feature type="domain" description="Calcineurin-like phosphoesterase" evidence="6">
    <location>
        <begin position="161"/>
        <end position="409"/>
    </location>
</feature>
<evidence type="ECO:0000256" key="3">
    <source>
        <dbReference type="PIRSR" id="PIRSR000948-1"/>
    </source>
</evidence>
<keyword evidence="2" id="KW-0325">Glycoprotein</keyword>
<proteinExistence type="predicted"/>
<evidence type="ECO:0000256" key="4">
    <source>
        <dbReference type="PIRSR" id="PIRSR000948-2"/>
    </source>
</evidence>
<dbReference type="GO" id="GO:0004767">
    <property type="term" value="F:sphingomyelin phosphodiesterase activity"/>
    <property type="evidence" value="ECO:0007669"/>
    <property type="project" value="InterPro"/>
</dbReference>
<dbReference type="RefSeq" id="XP_067524514.1">
    <property type="nucleotide sequence ID" value="XM_067668413.1"/>
</dbReference>
<evidence type="ECO:0000256" key="1">
    <source>
        <dbReference type="ARBA" id="ARBA00022801"/>
    </source>
</evidence>
<dbReference type="GeneID" id="93620794"/>
<keyword evidence="3" id="KW-0479">Metal-binding</keyword>
<comment type="cofactor">
    <cofactor evidence="3">
        <name>Zn(2+)</name>
        <dbReference type="ChEBI" id="CHEBI:29105"/>
    </cofactor>
    <text evidence="3">Binds 2 Zn(2+) ions per subunit.</text>
</comment>
<dbReference type="STRING" id="246409.I1CKY8"/>
<dbReference type="InterPro" id="IPR011160">
    <property type="entry name" value="Sphingomy_PDE"/>
</dbReference>
<feature type="binding site" evidence="3">
    <location>
        <position position="211"/>
    </location>
    <ligand>
        <name>Zn(2+)</name>
        <dbReference type="ChEBI" id="CHEBI:29105"/>
        <label>2</label>
    </ligand>
</feature>
<name>I1CKY8_RHIO9</name>
<feature type="binding site" evidence="3">
    <location>
        <position position="169"/>
    </location>
    <ligand>
        <name>Zn(2+)</name>
        <dbReference type="ChEBI" id="CHEBI:29105"/>
        <label>1</label>
    </ligand>
</feature>